<dbReference type="EMBL" id="LCBB01000013">
    <property type="protein sequence ID" value="KKS02657.1"/>
    <property type="molecule type" value="Genomic_DNA"/>
</dbReference>
<keyword evidence="7 10" id="KW-0648">Protein biosynthesis</keyword>
<dbReference type="EC" id="6.1.1.10" evidence="2"/>
<dbReference type="SUPFAM" id="SSF47323">
    <property type="entry name" value="Anticodon-binding domain of a subclass of class I aminoacyl-tRNA synthetases"/>
    <property type="match status" value="1"/>
</dbReference>
<keyword evidence="8 10" id="KW-0030">Aminoacyl-tRNA synthetase</keyword>
<feature type="domain" description="Methionyl/Leucyl tRNA synthetase" evidence="11">
    <location>
        <begin position="157"/>
        <end position="370"/>
    </location>
</feature>
<dbReference type="Proteomes" id="UP000033947">
    <property type="component" value="Unassembled WGS sequence"/>
</dbReference>
<dbReference type="PATRIC" id="fig|1619123.3.peg.784"/>
<reference evidence="12 13" key="1">
    <citation type="journal article" date="2015" name="Nature">
        <title>rRNA introns, odd ribosomes, and small enigmatic genomes across a large radiation of phyla.</title>
        <authorList>
            <person name="Brown C.T."/>
            <person name="Hug L.A."/>
            <person name="Thomas B.C."/>
            <person name="Sharon I."/>
            <person name="Castelle C.J."/>
            <person name="Singh A."/>
            <person name="Wilkins M.J."/>
            <person name="Williams K.H."/>
            <person name="Banfield J.F."/>
        </authorList>
    </citation>
    <scope>NUCLEOTIDE SEQUENCE [LARGE SCALE GENOMIC DNA]</scope>
</reference>
<dbReference type="GO" id="GO:0006431">
    <property type="term" value="P:methionyl-tRNA aminoacylation"/>
    <property type="evidence" value="ECO:0007669"/>
    <property type="project" value="InterPro"/>
</dbReference>
<evidence type="ECO:0000256" key="8">
    <source>
        <dbReference type="ARBA" id="ARBA00023146"/>
    </source>
</evidence>
<dbReference type="PANTHER" id="PTHR43326">
    <property type="entry name" value="METHIONYL-TRNA SYNTHETASE"/>
    <property type="match status" value="1"/>
</dbReference>
<comment type="caution">
    <text evidence="12">The sequence shown here is derived from an EMBL/GenBank/DDBJ whole genome shotgun (WGS) entry which is preliminary data.</text>
</comment>
<accession>A0A0G0VSM1</accession>
<dbReference type="GO" id="GO:0005524">
    <property type="term" value="F:ATP binding"/>
    <property type="evidence" value="ECO:0007669"/>
    <property type="project" value="UniProtKB-KW"/>
</dbReference>
<gene>
    <name evidence="12" type="ORF">UU55_C0013G0028</name>
</gene>
<dbReference type="Gene3D" id="3.40.50.620">
    <property type="entry name" value="HUPs"/>
    <property type="match status" value="1"/>
</dbReference>
<dbReference type="InterPro" id="IPR009080">
    <property type="entry name" value="tRNAsynth_Ia_anticodon-bd"/>
</dbReference>
<sequence>MSGSGRITVLMDKKKVLITTAIDYTNDVIHIGHAYQKILADCLARYYCEVLGNENVYFLTGTDEYGSTNQKAAEKRGITPKEHVDEISSQDKAQLDALNLSYNRFIRTTDPDHHETARNFFQSVFEKGDIYKGNYTGLYCEGCEAYKTMSELDADGRCLLHPTRDIQKVEEENYFFKWSEYSDFLKQLIESKGFVIPEGKRKEMLGFIEQGITDLPVTRPVYKVNWGIQAPNDPDHVIYVWFDALINYFTAAEPEGFWNDDTYIIHVLGKDNARWHALLWPAMLKSAGKALPSTIYVHGFVNLNGEKISKSKGNIIKPSELVSQFGTDAVRYYFIKHGPVVEDVDVSVDHIKQVYNSDLANGLGNTASRLARLAETSGFEFPVSELKKWDETFTEHFNNFRVDLAVQHVWSKLGVLDKHINDNKPWAIKDAPHLQKILTWEINELREIINYLEPFIPETASKLSAVFGKETISLKEQLFPRL</sequence>
<dbReference type="AlphaFoldDB" id="A0A0G0VSM1"/>
<dbReference type="SUPFAM" id="SSF52374">
    <property type="entry name" value="Nucleotidylyl transferase"/>
    <property type="match status" value="1"/>
</dbReference>
<evidence type="ECO:0000256" key="4">
    <source>
        <dbReference type="ARBA" id="ARBA00022598"/>
    </source>
</evidence>
<evidence type="ECO:0000256" key="6">
    <source>
        <dbReference type="ARBA" id="ARBA00022840"/>
    </source>
</evidence>
<dbReference type="Gene3D" id="1.10.730.10">
    <property type="entry name" value="Isoleucyl-tRNA Synthetase, Domain 1"/>
    <property type="match status" value="1"/>
</dbReference>
<keyword evidence="4 10" id="KW-0436">Ligase</keyword>
<dbReference type="InterPro" id="IPR033911">
    <property type="entry name" value="MetRS_core"/>
</dbReference>
<dbReference type="GO" id="GO:0004825">
    <property type="term" value="F:methionine-tRNA ligase activity"/>
    <property type="evidence" value="ECO:0007669"/>
    <property type="project" value="UniProtKB-EC"/>
</dbReference>
<dbReference type="PRINTS" id="PR01041">
    <property type="entry name" value="TRNASYNTHMET"/>
</dbReference>
<evidence type="ECO:0000256" key="5">
    <source>
        <dbReference type="ARBA" id="ARBA00022741"/>
    </source>
</evidence>
<keyword evidence="6 10" id="KW-0067">ATP-binding</keyword>
<dbReference type="CDD" id="cd00814">
    <property type="entry name" value="MetRS_core"/>
    <property type="match status" value="1"/>
</dbReference>
<comment type="similarity">
    <text evidence="10">Belongs to the class-I aminoacyl-tRNA synthetase family.</text>
</comment>
<keyword evidence="5 10" id="KW-0547">Nucleotide-binding</keyword>
<comment type="function">
    <text evidence="1">Is required not only for elongation of protein synthesis but also for the initiation of all mRNA translation through initiator tRNA(fMet) aminoacylation.</text>
</comment>
<evidence type="ECO:0000256" key="10">
    <source>
        <dbReference type="RuleBase" id="RU363039"/>
    </source>
</evidence>
<evidence type="ECO:0000256" key="1">
    <source>
        <dbReference type="ARBA" id="ARBA00003314"/>
    </source>
</evidence>
<dbReference type="InterPro" id="IPR015413">
    <property type="entry name" value="Methionyl/Leucyl_tRNA_Synth"/>
</dbReference>
<dbReference type="InterPro" id="IPR014729">
    <property type="entry name" value="Rossmann-like_a/b/a_fold"/>
</dbReference>
<evidence type="ECO:0000256" key="3">
    <source>
        <dbReference type="ARBA" id="ARBA00018753"/>
    </source>
</evidence>
<evidence type="ECO:0000313" key="13">
    <source>
        <dbReference type="Proteomes" id="UP000033947"/>
    </source>
</evidence>
<feature type="domain" description="Methionyl/Leucyl tRNA synthetase" evidence="11">
    <location>
        <begin position="16"/>
        <end position="150"/>
    </location>
</feature>
<dbReference type="InterPro" id="IPR014758">
    <property type="entry name" value="Met-tRNA_synth"/>
</dbReference>
<organism evidence="12 13">
    <name type="scientific">candidate division WWE3 bacterium GW2011_GWC2_41_23</name>
    <dbReference type="NCBI Taxonomy" id="1619123"/>
    <lineage>
        <taxon>Bacteria</taxon>
        <taxon>Katanobacteria</taxon>
    </lineage>
</organism>
<dbReference type="NCBIfam" id="TIGR00398">
    <property type="entry name" value="metG"/>
    <property type="match status" value="1"/>
</dbReference>
<dbReference type="InterPro" id="IPR023457">
    <property type="entry name" value="Met-tRNA_synth_2"/>
</dbReference>
<evidence type="ECO:0000256" key="9">
    <source>
        <dbReference type="ARBA" id="ARBA00030904"/>
    </source>
</evidence>
<name>A0A0G0VSM1_UNCKA</name>
<evidence type="ECO:0000313" key="12">
    <source>
        <dbReference type="EMBL" id="KKS02657.1"/>
    </source>
</evidence>
<evidence type="ECO:0000256" key="7">
    <source>
        <dbReference type="ARBA" id="ARBA00022917"/>
    </source>
</evidence>
<evidence type="ECO:0000259" key="11">
    <source>
        <dbReference type="Pfam" id="PF09334"/>
    </source>
</evidence>
<proteinExistence type="inferred from homology"/>
<evidence type="ECO:0000256" key="2">
    <source>
        <dbReference type="ARBA" id="ARBA00012838"/>
    </source>
</evidence>
<dbReference type="PANTHER" id="PTHR43326:SF1">
    <property type="entry name" value="METHIONINE--TRNA LIGASE, MITOCHONDRIAL"/>
    <property type="match status" value="1"/>
</dbReference>
<dbReference type="Pfam" id="PF09334">
    <property type="entry name" value="tRNA-synt_1g"/>
    <property type="match status" value="2"/>
</dbReference>
<protein>
    <recommendedName>
        <fullName evidence="3">Methionine--tRNA ligase</fullName>
        <ecNumber evidence="2">6.1.1.10</ecNumber>
    </recommendedName>
    <alternativeName>
        <fullName evidence="9">Methionyl-tRNA synthetase</fullName>
    </alternativeName>
</protein>
<dbReference type="Gene3D" id="2.170.220.10">
    <property type="match status" value="1"/>
</dbReference>